<evidence type="ECO:0000259" key="9">
    <source>
        <dbReference type="Pfam" id="PF01490"/>
    </source>
</evidence>
<evidence type="ECO:0000256" key="5">
    <source>
        <dbReference type="ARBA" id="ARBA00022970"/>
    </source>
</evidence>
<evidence type="ECO:0000313" key="11">
    <source>
        <dbReference type="EMBL" id="CAL5980473.1"/>
    </source>
</evidence>
<dbReference type="GO" id="GO:0016020">
    <property type="term" value="C:membrane"/>
    <property type="evidence" value="ECO:0007669"/>
    <property type="project" value="UniProtKB-SubCell"/>
</dbReference>
<dbReference type="AlphaFoldDB" id="A0AA86TVL1"/>
<feature type="transmembrane region" description="Helical" evidence="8">
    <location>
        <begin position="156"/>
        <end position="176"/>
    </location>
</feature>
<keyword evidence="4 8" id="KW-0812">Transmembrane</keyword>
<comment type="caution">
    <text evidence="10">The sequence shown here is derived from an EMBL/GenBank/DDBJ whole genome shotgun (WGS) entry which is preliminary data.</text>
</comment>
<keyword evidence="5" id="KW-0029">Amino-acid transport</keyword>
<comment type="subcellular location">
    <subcellularLocation>
        <location evidence="1">Membrane</location>
        <topology evidence="1">Multi-pass membrane protein</topology>
    </subcellularLocation>
</comment>
<feature type="transmembrane region" description="Helical" evidence="8">
    <location>
        <begin position="569"/>
        <end position="588"/>
    </location>
</feature>
<evidence type="ECO:0000256" key="1">
    <source>
        <dbReference type="ARBA" id="ARBA00004141"/>
    </source>
</evidence>
<dbReference type="InterPro" id="IPR013057">
    <property type="entry name" value="AA_transpt_TM"/>
</dbReference>
<dbReference type="Proteomes" id="UP001642409">
    <property type="component" value="Unassembled WGS sequence"/>
</dbReference>
<feature type="transmembrane region" description="Helical" evidence="8">
    <location>
        <begin position="355"/>
        <end position="380"/>
    </location>
</feature>
<dbReference type="Pfam" id="PF01490">
    <property type="entry name" value="Aa_trans"/>
    <property type="match status" value="1"/>
</dbReference>
<feature type="transmembrane region" description="Helical" evidence="8">
    <location>
        <begin position="196"/>
        <end position="213"/>
    </location>
</feature>
<evidence type="ECO:0000256" key="7">
    <source>
        <dbReference type="ARBA" id="ARBA00023136"/>
    </source>
</evidence>
<evidence type="ECO:0000256" key="6">
    <source>
        <dbReference type="ARBA" id="ARBA00022989"/>
    </source>
</evidence>
<proteinExistence type="inferred from homology"/>
<feature type="transmembrane region" description="Helical" evidence="8">
    <location>
        <begin position="222"/>
        <end position="243"/>
    </location>
</feature>
<dbReference type="EMBL" id="CATOUU010000279">
    <property type="protein sequence ID" value="CAI9923278.1"/>
    <property type="molecule type" value="Genomic_DNA"/>
</dbReference>
<feature type="domain" description="Amino acid transporter transmembrane" evidence="9">
    <location>
        <begin position="98"/>
        <end position="463"/>
    </location>
</feature>
<protein>
    <submittedName>
        <fullName evidence="10">Amino acid transporter family protein</fullName>
    </submittedName>
    <submittedName>
        <fullName evidence="11">Amino_acid transporter family protein</fullName>
    </submittedName>
</protein>
<reference evidence="11 12" key="2">
    <citation type="submission" date="2024-07" db="EMBL/GenBank/DDBJ databases">
        <authorList>
            <person name="Akdeniz Z."/>
        </authorList>
    </citation>
    <scope>NUCLEOTIDE SEQUENCE [LARGE SCALE GENOMIC DNA]</scope>
</reference>
<accession>A0AA86TVL1</accession>
<reference evidence="10" key="1">
    <citation type="submission" date="2023-06" db="EMBL/GenBank/DDBJ databases">
        <authorList>
            <person name="Kurt Z."/>
        </authorList>
    </citation>
    <scope>NUCLEOTIDE SEQUENCE</scope>
</reference>
<evidence type="ECO:0000256" key="4">
    <source>
        <dbReference type="ARBA" id="ARBA00022692"/>
    </source>
</evidence>
<evidence type="ECO:0000256" key="8">
    <source>
        <dbReference type="SAM" id="Phobius"/>
    </source>
</evidence>
<keyword evidence="7 8" id="KW-0472">Membrane</keyword>
<evidence type="ECO:0000313" key="12">
    <source>
        <dbReference type="Proteomes" id="UP001642409"/>
    </source>
</evidence>
<keyword evidence="12" id="KW-1185">Reference proteome</keyword>
<sequence length="599" mass="67652">MQKCSHISNQIRSTNQCSYITHRIALLQFIQLLCQHDLLDWIRYVCVSPNIFQTFASIHLTVHFYIYSPFPIRPNVKVISLDLAYVFYPAFLDDGSLLSCAFIFHKLGYVLALLAFFLTILFNLFSYKYYVRVAHYVQVSSYRELTEKVVSKPLSLVLDASIMITAFGFLTSYIIISSSAITNFFFNNFQITLNEVLVKGVVAVVFIFPLCLLKSLKTLSKISVVSGVAIFVTVATVVVYFFMHAKDKILCQNEGKIISYGINAFPKVSVFKAILYFLMYIPSLQGNFTAHRVIPTLIKELQGPPLLKRKVVSISINIAMFMALILYLAVGLMGAAMFGEDIKDNILKAFAPCQWVWIDICSLVYAMVVINAYPLVLYPIKMSIVNLCKKEPQTKEGYRIQVLVSITYVILTTILAMTVEQILPIFGLFSSLTGIIFYFVVPVCFYVNYPKIKRENIHMDMQNDDTNVDPVMVGVLAVVSENSIPRIRAFSQRMFEKQIMNTKQQSVSLLRTQSISGKSNCQEQKQITRKDSSTLHGDNLANLQITIETALESSTSDTQNFDITNGRKLIGILLISLFSIICTVGVYMNGVDVIHAMIK</sequence>
<name>A0AA86TVL1_9EUKA</name>
<dbReference type="GO" id="GO:0015179">
    <property type="term" value="F:L-amino acid transmembrane transporter activity"/>
    <property type="evidence" value="ECO:0007669"/>
    <property type="project" value="TreeGrafter"/>
</dbReference>
<dbReference type="PANTHER" id="PTHR22950">
    <property type="entry name" value="AMINO ACID TRANSPORTER"/>
    <property type="match status" value="1"/>
</dbReference>
<gene>
    <name evidence="10" type="ORF">HINF_LOCUS10923</name>
    <name evidence="11" type="ORF">HINF_LOCUS6190</name>
</gene>
<feature type="transmembrane region" description="Helical" evidence="8">
    <location>
        <begin position="311"/>
        <end position="335"/>
    </location>
</feature>
<keyword evidence="6 8" id="KW-1133">Transmembrane helix</keyword>
<evidence type="ECO:0000313" key="10">
    <source>
        <dbReference type="EMBL" id="CAI9923278.1"/>
    </source>
</evidence>
<evidence type="ECO:0000256" key="2">
    <source>
        <dbReference type="ARBA" id="ARBA00008066"/>
    </source>
</evidence>
<feature type="transmembrane region" description="Helical" evidence="8">
    <location>
        <begin position="107"/>
        <end position="125"/>
    </location>
</feature>
<feature type="transmembrane region" description="Helical" evidence="8">
    <location>
        <begin position="400"/>
        <end position="419"/>
    </location>
</feature>
<feature type="transmembrane region" description="Helical" evidence="8">
    <location>
        <begin position="425"/>
        <end position="449"/>
    </location>
</feature>
<dbReference type="PANTHER" id="PTHR22950:SF458">
    <property type="entry name" value="SODIUM-COUPLED NEUTRAL AMINO ACID TRANSPORTER 11-RELATED"/>
    <property type="match status" value="1"/>
</dbReference>
<organism evidence="10">
    <name type="scientific">Hexamita inflata</name>
    <dbReference type="NCBI Taxonomy" id="28002"/>
    <lineage>
        <taxon>Eukaryota</taxon>
        <taxon>Metamonada</taxon>
        <taxon>Diplomonadida</taxon>
        <taxon>Hexamitidae</taxon>
        <taxon>Hexamitinae</taxon>
        <taxon>Hexamita</taxon>
    </lineage>
</organism>
<dbReference type="EMBL" id="CAXDID020000012">
    <property type="protein sequence ID" value="CAL5980473.1"/>
    <property type="molecule type" value="Genomic_DNA"/>
</dbReference>
<keyword evidence="3" id="KW-0813">Transport</keyword>
<comment type="similarity">
    <text evidence="2">Belongs to the amino acid/polyamine transporter 2 family.</text>
</comment>
<evidence type="ECO:0000256" key="3">
    <source>
        <dbReference type="ARBA" id="ARBA00022448"/>
    </source>
</evidence>